<comment type="caution">
    <text evidence="1">The sequence shown here is derived from an EMBL/GenBank/DDBJ whole genome shotgun (WGS) entry which is preliminary data.</text>
</comment>
<name>A0A5B7GSD2_PORTR</name>
<dbReference type="EMBL" id="VSRR010017332">
    <property type="protein sequence ID" value="MPC60255.1"/>
    <property type="molecule type" value="Genomic_DNA"/>
</dbReference>
<reference evidence="1 2" key="1">
    <citation type="submission" date="2019-05" db="EMBL/GenBank/DDBJ databases">
        <title>Another draft genome of Portunus trituberculatus and its Hox gene families provides insights of decapod evolution.</title>
        <authorList>
            <person name="Jeong J.-H."/>
            <person name="Song I."/>
            <person name="Kim S."/>
            <person name="Choi T."/>
            <person name="Kim D."/>
            <person name="Ryu S."/>
            <person name="Kim W."/>
        </authorList>
    </citation>
    <scope>NUCLEOTIDE SEQUENCE [LARGE SCALE GENOMIC DNA]</scope>
    <source>
        <tissue evidence="1">Muscle</tissue>
    </source>
</reference>
<evidence type="ECO:0000313" key="1">
    <source>
        <dbReference type="EMBL" id="MPC60255.1"/>
    </source>
</evidence>
<organism evidence="1 2">
    <name type="scientific">Portunus trituberculatus</name>
    <name type="common">Swimming crab</name>
    <name type="synonym">Neptunus trituberculatus</name>
    <dbReference type="NCBI Taxonomy" id="210409"/>
    <lineage>
        <taxon>Eukaryota</taxon>
        <taxon>Metazoa</taxon>
        <taxon>Ecdysozoa</taxon>
        <taxon>Arthropoda</taxon>
        <taxon>Crustacea</taxon>
        <taxon>Multicrustacea</taxon>
        <taxon>Malacostraca</taxon>
        <taxon>Eumalacostraca</taxon>
        <taxon>Eucarida</taxon>
        <taxon>Decapoda</taxon>
        <taxon>Pleocyemata</taxon>
        <taxon>Brachyura</taxon>
        <taxon>Eubrachyura</taxon>
        <taxon>Portunoidea</taxon>
        <taxon>Portunidae</taxon>
        <taxon>Portuninae</taxon>
        <taxon>Portunus</taxon>
    </lineage>
</organism>
<dbReference type="OrthoDB" id="6380429at2759"/>
<sequence>MGWGYQSSLGHQDHGQWDADLLGAHINLKELLVPYKFLRSHRDLQDRSIVFEMDNTSAVHCILCQGSSKSEALLSISEKLFLEAHDRSLHLSALFRLRSYRGSVLLLAPWWPAQPWFSVLRAWCPNSLFLGTACLLNPLTDKLQSSLRLHAWNFSAER</sequence>
<dbReference type="Proteomes" id="UP000324222">
    <property type="component" value="Unassembled WGS sequence"/>
</dbReference>
<gene>
    <name evidence="1" type="ORF">E2C01_054294</name>
</gene>
<proteinExistence type="predicted"/>
<evidence type="ECO:0000313" key="2">
    <source>
        <dbReference type="Proteomes" id="UP000324222"/>
    </source>
</evidence>
<protein>
    <submittedName>
        <fullName evidence="1">Uncharacterized protein</fullName>
    </submittedName>
</protein>
<keyword evidence="2" id="KW-1185">Reference proteome</keyword>
<accession>A0A5B7GSD2</accession>
<dbReference type="AlphaFoldDB" id="A0A5B7GSD2"/>